<evidence type="ECO:0000256" key="2">
    <source>
        <dbReference type="ARBA" id="ARBA00022723"/>
    </source>
</evidence>
<dbReference type="SUPFAM" id="SSF49998">
    <property type="entry name" value="Amine oxidase catalytic domain"/>
    <property type="match status" value="1"/>
</dbReference>
<sequence length="841" mass="96318">MSNHTVFTIDEDLEVDFAFLERYSDSDMDGDQEKIPFDTKNNDKPEIHHEEKFEKHRRTIGRFRILMFAAGIIIFLLLIIMIVVAVVKKMEKIPPCSSGQSVDLSEPDNPSMFHDLTSKEIKGLMEFLYKQKDLNLTKPENIRVKSSYIFTAELHLPNKADAVSYLASGAGQKPPRQARVIIFRGDLQTQKIMEIVVTPLPKPTHYTIWKDDILFQYRPITGPDYGGALESITQETDKKARQLLLESFGGTLTNCESTCLIYKYISPMSSAVSGRKRRLYWFWMSQFVDFYILHPVDFAVLVDMDDPNYSIEKIWYNEHTFDTLESLVNQYDEGKLQKKHLLFPVMSETLFSTLNRRGTEVPESKQRPPILIEPDGKRYSVKGQHVKYMNWDFDFRMSSTRGPQLYDIRFQNDRIVYELALQEVSVFYSGYKPTQMFSNYFDSTAMIGPQDKGLVPGVDCPSHATFKDVSHVLEASDKPITYKNAFCVFELNTGMPLRRHHSFSSFHGTMYEGVPNYVLVLRSILAVVNYSYLLDVIFYQTGAIEVKVVSTGYILATPFTANAKQFGVQVSDNINGNLHHHMFSYKVDLDIEGTQNRYRTLDISTTDSPNRFHPNPNAKITQGQFVVSEKKSEMEAAYKFNFDTPKYHLFYSNLKNNKFGVPKSYRLLNRGMSKQLLPENVGNEPAMAWMRYQMAVTKRKEDERTSSTIYSGLDALSPVVNFDEFLNDDESIVDEDLVAWVSMGVQHIPHTEDLPVTHTPGMDLSFFLLPYNYFPEDPAMGSLDSVRIEPNIYNNPKSGVRVTGMKSENLQCKPPVNSYQQKVEADPSILFETGDGQSTSI</sequence>
<dbReference type="EnsemblMetazoa" id="G11908.10">
    <property type="protein sequence ID" value="G11908.10:cds"/>
    <property type="gene ID" value="G11908"/>
</dbReference>
<dbReference type="GO" id="GO:0009308">
    <property type="term" value="P:amine metabolic process"/>
    <property type="evidence" value="ECO:0007669"/>
    <property type="project" value="UniProtKB-UniRule"/>
</dbReference>
<proteinExistence type="inferred from homology"/>
<dbReference type="Gene3D" id="3.10.450.40">
    <property type="match status" value="2"/>
</dbReference>
<dbReference type="InterPro" id="IPR016182">
    <property type="entry name" value="Cu_amine_oxidase_N-reg"/>
</dbReference>
<evidence type="ECO:0000259" key="11">
    <source>
        <dbReference type="Pfam" id="PF02727"/>
    </source>
</evidence>
<feature type="domain" description="Copper amine oxidase catalytic" evidence="10">
    <location>
        <begin position="371"/>
        <end position="780"/>
    </location>
</feature>
<evidence type="ECO:0000256" key="9">
    <source>
        <dbReference type="SAM" id="Phobius"/>
    </source>
</evidence>
<dbReference type="PANTHER" id="PTHR10638:SF20">
    <property type="entry name" value="AMINE OXIDASE"/>
    <property type="match status" value="1"/>
</dbReference>
<keyword evidence="2 8" id="KW-0479">Metal-binding</keyword>
<dbReference type="Proteomes" id="UP000005408">
    <property type="component" value="Unassembled WGS sequence"/>
</dbReference>
<keyword evidence="3 6" id="KW-0801">TPQ</keyword>
<comment type="similarity">
    <text evidence="1 8">Belongs to the copper/topaquinone oxidase family.</text>
</comment>
<feature type="active site" description="Schiff-base intermediate with substrate; via topaquinone" evidence="6">
    <location>
        <position position="530"/>
    </location>
</feature>
<dbReference type="GO" id="GO:0005507">
    <property type="term" value="F:copper ion binding"/>
    <property type="evidence" value="ECO:0007669"/>
    <property type="project" value="InterPro"/>
</dbReference>
<name>A0A8W8I186_MAGGI</name>
<keyword evidence="9" id="KW-0472">Membrane</keyword>
<dbReference type="InterPro" id="IPR036460">
    <property type="entry name" value="Cu_amine_oxidase_C_sf"/>
</dbReference>
<keyword evidence="4 8" id="KW-0560">Oxidoreductase</keyword>
<dbReference type="AlphaFoldDB" id="A0A8W8I186"/>
<comment type="cofactor">
    <cofactor evidence="8">
        <name>Cu cation</name>
        <dbReference type="ChEBI" id="CHEBI:23378"/>
    </cofactor>
    <text evidence="8">Contains 1 topaquinone per subunit.</text>
</comment>
<evidence type="ECO:0000256" key="5">
    <source>
        <dbReference type="ARBA" id="ARBA00023008"/>
    </source>
</evidence>
<feature type="active site" description="Proton acceptor" evidence="6">
    <location>
        <position position="442"/>
    </location>
</feature>
<keyword evidence="9" id="KW-0812">Transmembrane</keyword>
<dbReference type="Gene3D" id="2.70.98.20">
    <property type="entry name" value="Copper amine oxidase, catalytic domain"/>
    <property type="match status" value="1"/>
</dbReference>
<dbReference type="GO" id="GO:0008131">
    <property type="term" value="F:primary methylamine oxidase activity"/>
    <property type="evidence" value="ECO:0007669"/>
    <property type="project" value="InterPro"/>
</dbReference>
<dbReference type="Pfam" id="PF01179">
    <property type="entry name" value="Cu_amine_oxid"/>
    <property type="match status" value="1"/>
</dbReference>
<dbReference type="InterPro" id="IPR000269">
    <property type="entry name" value="Cu_amine_oxidase"/>
</dbReference>
<dbReference type="PRINTS" id="PR00766">
    <property type="entry name" value="CUDAOXIDASE"/>
</dbReference>
<evidence type="ECO:0000313" key="13">
    <source>
        <dbReference type="Proteomes" id="UP000005408"/>
    </source>
</evidence>
<dbReference type="FunFam" id="2.70.98.20:FF:000002">
    <property type="entry name" value="Amine oxidase"/>
    <property type="match status" value="1"/>
</dbReference>
<feature type="transmembrane region" description="Helical" evidence="9">
    <location>
        <begin position="65"/>
        <end position="87"/>
    </location>
</feature>
<keyword evidence="5 8" id="KW-0186">Copper</keyword>
<dbReference type="Pfam" id="PF02727">
    <property type="entry name" value="Cu_amine_oxidN2"/>
    <property type="match status" value="1"/>
</dbReference>
<dbReference type="SUPFAM" id="SSF54416">
    <property type="entry name" value="Amine oxidase N-terminal region"/>
    <property type="match status" value="2"/>
</dbReference>
<evidence type="ECO:0000256" key="4">
    <source>
        <dbReference type="ARBA" id="ARBA00023002"/>
    </source>
</evidence>
<accession>A0A8W8I186</accession>
<keyword evidence="9" id="KW-1133">Transmembrane helix</keyword>
<evidence type="ECO:0000256" key="1">
    <source>
        <dbReference type="ARBA" id="ARBA00007983"/>
    </source>
</evidence>
<dbReference type="GO" id="GO:0005886">
    <property type="term" value="C:plasma membrane"/>
    <property type="evidence" value="ECO:0007669"/>
    <property type="project" value="TreeGrafter"/>
</dbReference>
<evidence type="ECO:0000256" key="3">
    <source>
        <dbReference type="ARBA" id="ARBA00022772"/>
    </source>
</evidence>
<dbReference type="EC" id="1.4.3.-" evidence="8"/>
<dbReference type="InterPro" id="IPR015800">
    <property type="entry name" value="Cu_amine_oxidase_N2"/>
</dbReference>
<dbReference type="PANTHER" id="PTHR10638">
    <property type="entry name" value="COPPER AMINE OXIDASE"/>
    <property type="match status" value="1"/>
</dbReference>
<keyword evidence="13" id="KW-1185">Reference proteome</keyword>
<dbReference type="GO" id="GO:0048038">
    <property type="term" value="F:quinone binding"/>
    <property type="evidence" value="ECO:0007669"/>
    <property type="project" value="InterPro"/>
</dbReference>
<dbReference type="InterPro" id="IPR015798">
    <property type="entry name" value="Cu_amine_oxidase_C"/>
</dbReference>
<organism evidence="12 13">
    <name type="scientific">Magallana gigas</name>
    <name type="common">Pacific oyster</name>
    <name type="synonym">Crassostrea gigas</name>
    <dbReference type="NCBI Taxonomy" id="29159"/>
    <lineage>
        <taxon>Eukaryota</taxon>
        <taxon>Metazoa</taxon>
        <taxon>Spiralia</taxon>
        <taxon>Lophotrochozoa</taxon>
        <taxon>Mollusca</taxon>
        <taxon>Bivalvia</taxon>
        <taxon>Autobranchia</taxon>
        <taxon>Pteriomorphia</taxon>
        <taxon>Ostreida</taxon>
        <taxon>Ostreoidea</taxon>
        <taxon>Ostreidae</taxon>
        <taxon>Magallana</taxon>
    </lineage>
</organism>
<evidence type="ECO:0000256" key="7">
    <source>
        <dbReference type="PIRSR" id="PIRSR600269-51"/>
    </source>
</evidence>
<feature type="modified residue" description="2',4',5'-topaquinone" evidence="7">
    <location>
        <position position="530"/>
    </location>
</feature>
<feature type="domain" description="Copper amine oxidase N2-terminal" evidence="11">
    <location>
        <begin position="120"/>
        <end position="204"/>
    </location>
</feature>
<evidence type="ECO:0000259" key="10">
    <source>
        <dbReference type="Pfam" id="PF01179"/>
    </source>
</evidence>
<evidence type="ECO:0000313" key="12">
    <source>
        <dbReference type="EnsemblMetazoa" id="G11908.10:cds"/>
    </source>
</evidence>
<reference evidence="12" key="1">
    <citation type="submission" date="2022-08" db="UniProtKB">
        <authorList>
            <consortium name="EnsemblMetazoa"/>
        </authorList>
    </citation>
    <scope>IDENTIFICATION</scope>
    <source>
        <strain evidence="12">05x7-T-G4-1.051#20</strain>
    </source>
</reference>
<comment type="PTM">
    <text evidence="7 8">Topaquinone (TPQ) is generated by copper-dependent autoxidation of a specific tyrosyl residue.</text>
</comment>
<evidence type="ECO:0000256" key="8">
    <source>
        <dbReference type="RuleBase" id="RU000672"/>
    </source>
</evidence>
<protein>
    <recommendedName>
        <fullName evidence="8">Amine oxidase</fullName>
        <ecNumber evidence="8">1.4.3.-</ecNumber>
    </recommendedName>
</protein>
<evidence type="ECO:0000256" key="6">
    <source>
        <dbReference type="PIRSR" id="PIRSR600269-50"/>
    </source>
</evidence>